<dbReference type="AlphaFoldDB" id="A0A212LH85"/>
<feature type="domain" description="Aldehyde dehydrogenase" evidence="2">
    <location>
        <begin position="24"/>
        <end position="490"/>
    </location>
</feature>
<name>A0A212LH85_9HYPH</name>
<dbReference type="Gene3D" id="3.40.605.10">
    <property type="entry name" value="Aldehyde Dehydrogenase, Chain A, domain 1"/>
    <property type="match status" value="1"/>
</dbReference>
<proteinExistence type="predicted"/>
<dbReference type="RefSeq" id="WP_288196148.1">
    <property type="nucleotide sequence ID" value="NZ_LT608334.1"/>
</dbReference>
<dbReference type="PANTHER" id="PTHR43866">
    <property type="entry name" value="MALONATE-SEMIALDEHYDE DEHYDROGENASE"/>
    <property type="match status" value="1"/>
</dbReference>
<accession>A0A212LH85</accession>
<dbReference type="FunFam" id="3.40.309.10:FF:000002">
    <property type="entry name" value="Methylmalonate-semialdehyde dehydrogenase (Acylating)"/>
    <property type="match status" value="1"/>
</dbReference>
<evidence type="ECO:0000256" key="1">
    <source>
        <dbReference type="ARBA" id="ARBA00023002"/>
    </source>
</evidence>
<keyword evidence="1 4" id="KW-0560">Oxidoreductase</keyword>
<protein>
    <submittedName>
        <fullName evidence="4">Methylmalonate semialdehyde dehydrogenase (Acylating)</fullName>
        <ecNumber evidence="4">1.2.1.18</ecNumber>
        <ecNumber evidence="4">1.2.1.27</ecNumber>
    </submittedName>
</protein>
<dbReference type="EC" id="1.2.1.18" evidence="4"/>
<dbReference type="EMBL" id="FMJD01000008">
    <property type="protein sequence ID" value="SCM76858.1"/>
    <property type="molecule type" value="Genomic_DNA"/>
</dbReference>
<dbReference type="EMBL" id="FMJD01000007">
    <property type="protein sequence ID" value="SCM75826.1"/>
    <property type="molecule type" value="Genomic_DNA"/>
</dbReference>
<evidence type="ECO:0000259" key="2">
    <source>
        <dbReference type="Pfam" id="PF00171"/>
    </source>
</evidence>
<dbReference type="GO" id="GO:0018478">
    <property type="term" value="F:malonate-semialdehyde dehydrogenase (acetylating) activity"/>
    <property type="evidence" value="ECO:0007669"/>
    <property type="project" value="UniProtKB-EC"/>
</dbReference>
<dbReference type="InterPro" id="IPR016161">
    <property type="entry name" value="Ald_DH/histidinol_DH"/>
</dbReference>
<dbReference type="EC" id="1.2.1.27" evidence="4"/>
<dbReference type="SUPFAM" id="SSF53720">
    <property type="entry name" value="ALDH-like"/>
    <property type="match status" value="1"/>
</dbReference>
<dbReference type="InterPro" id="IPR010061">
    <property type="entry name" value="MeMal-semiAld_DH"/>
</dbReference>
<dbReference type="InterPro" id="IPR015590">
    <property type="entry name" value="Aldehyde_DH_dom"/>
</dbReference>
<dbReference type="GO" id="GO:0004491">
    <property type="term" value="F:methylmalonate-semialdehyde dehydrogenase (acylating, NAD) activity"/>
    <property type="evidence" value="ECO:0007669"/>
    <property type="project" value="UniProtKB-EC"/>
</dbReference>
<gene>
    <name evidence="4" type="primary">iolA</name>
    <name evidence="3" type="ORF">KL86PLE_30273</name>
    <name evidence="4" type="ORF">KL86PLE_40663</name>
</gene>
<dbReference type="GO" id="GO:0006574">
    <property type="term" value="P:L-valine catabolic process"/>
    <property type="evidence" value="ECO:0007669"/>
    <property type="project" value="TreeGrafter"/>
</dbReference>
<organism evidence="4">
    <name type="scientific">uncultured Pleomorphomonas sp</name>
    <dbReference type="NCBI Taxonomy" id="442121"/>
    <lineage>
        <taxon>Bacteria</taxon>
        <taxon>Pseudomonadati</taxon>
        <taxon>Pseudomonadota</taxon>
        <taxon>Alphaproteobacteria</taxon>
        <taxon>Hyphomicrobiales</taxon>
        <taxon>Pleomorphomonadaceae</taxon>
        <taxon>Pleomorphomonas</taxon>
        <taxon>environmental samples</taxon>
    </lineage>
</organism>
<dbReference type="PANTHER" id="PTHR43866:SF4">
    <property type="entry name" value="MALONATE-SEMIALDEHYDE DEHYDROGENASE"/>
    <property type="match status" value="1"/>
</dbReference>
<reference evidence="4" key="1">
    <citation type="submission" date="2016-08" db="EMBL/GenBank/DDBJ databases">
        <authorList>
            <person name="Seilhamer J.J."/>
        </authorList>
    </citation>
    <scope>NUCLEOTIDE SEQUENCE</scope>
    <source>
        <strain evidence="4">86</strain>
    </source>
</reference>
<dbReference type="InterPro" id="IPR016162">
    <property type="entry name" value="Ald_DH_N"/>
</dbReference>
<sequence length="514" mass="55610">MNKEILQHQFGTVARLRYLVDNEWRVSKTAKYMPVMDPSTGKQIAEAPCCTQDEVDAAVEAAARAFPAWRDTPIPTRIQLMFRFKQLLDAHLDELTELLATENGKVLAEAKGDVLKAIEVVECACSTHYLMQGDTCMNVSTGYDTVSFREPLGVFAAIAPYNFPAMIPMGWMIPFAITTGNTVVLKAASMVPQTASRMLELLIEAGLPKGVVNLVTCSRVEADSLLVNPAIKGVAFVGSTSVGLHIYKTAAANGKRVQALTEAKNHALVLEDCVLERTVRGIINSTYGCAGQRCMALPVVCVQESIADEFVALFKKLAMELKLGPAYVAGSQLGPVISAGQKESIEKAIQRGVDEGATLVLDGRGVKVPGYEDGYFVGPTILDHVKPGSYVGEEEIFGPVTSIKRVKDFEEGLAIMNANRFANGSCIYTTSGRHAREFAKRTDGGMVGINVGIPVPFSIFPFSGHKQSFFGDLHTLGKDGVAFFTETKSVTSVWFSEEDAKKAVSTWDGTLTRS</sequence>
<evidence type="ECO:0000313" key="3">
    <source>
        <dbReference type="EMBL" id="SCM75826.1"/>
    </source>
</evidence>
<dbReference type="Pfam" id="PF00171">
    <property type="entry name" value="Aldedh"/>
    <property type="match status" value="1"/>
</dbReference>
<dbReference type="Gene3D" id="3.40.309.10">
    <property type="entry name" value="Aldehyde Dehydrogenase, Chain A, domain 2"/>
    <property type="match status" value="1"/>
</dbReference>
<dbReference type="CDD" id="cd07085">
    <property type="entry name" value="ALDH_F6_MMSDH"/>
    <property type="match status" value="1"/>
</dbReference>
<dbReference type="InterPro" id="IPR016163">
    <property type="entry name" value="Ald_DH_C"/>
</dbReference>
<dbReference type="GO" id="GO:0006210">
    <property type="term" value="P:thymine catabolic process"/>
    <property type="evidence" value="ECO:0007669"/>
    <property type="project" value="TreeGrafter"/>
</dbReference>
<dbReference type="NCBIfam" id="TIGR01722">
    <property type="entry name" value="MMSDH"/>
    <property type="match status" value="1"/>
</dbReference>
<evidence type="ECO:0000313" key="4">
    <source>
        <dbReference type="EMBL" id="SCM76858.1"/>
    </source>
</evidence>